<dbReference type="EMBL" id="JACXJA010000042">
    <property type="protein sequence ID" value="MBD2865434.1"/>
    <property type="molecule type" value="Genomic_DNA"/>
</dbReference>
<keyword evidence="3" id="KW-0238">DNA-binding</keyword>
<dbReference type="Gene3D" id="3.40.190.290">
    <property type="match status" value="1"/>
</dbReference>
<dbReference type="SUPFAM" id="SSF46785">
    <property type="entry name" value="Winged helix' DNA-binding domain"/>
    <property type="match status" value="1"/>
</dbReference>
<reference evidence="6" key="1">
    <citation type="submission" date="2020-09" db="EMBL/GenBank/DDBJ databases">
        <title>A novel bacterium of genus Paenibacillus, isolated from South China Sea.</title>
        <authorList>
            <person name="Huang H."/>
            <person name="Mo K."/>
            <person name="Hu Y."/>
        </authorList>
    </citation>
    <scope>NUCLEOTIDE SEQUENCE</scope>
    <source>
        <strain evidence="6">IB182363</strain>
    </source>
</reference>
<dbReference type="InterPro" id="IPR005119">
    <property type="entry name" value="LysR_subst-bd"/>
</dbReference>
<dbReference type="InterPro" id="IPR036388">
    <property type="entry name" value="WH-like_DNA-bd_sf"/>
</dbReference>
<evidence type="ECO:0000259" key="5">
    <source>
        <dbReference type="PROSITE" id="PS50931"/>
    </source>
</evidence>
<dbReference type="Gene3D" id="1.10.10.10">
    <property type="entry name" value="Winged helix-like DNA-binding domain superfamily/Winged helix DNA-binding domain"/>
    <property type="match status" value="1"/>
</dbReference>
<dbReference type="Proteomes" id="UP000639396">
    <property type="component" value="Unassembled WGS sequence"/>
</dbReference>
<gene>
    <name evidence="6" type="ORF">IDH45_25970</name>
</gene>
<evidence type="ECO:0000256" key="4">
    <source>
        <dbReference type="ARBA" id="ARBA00023163"/>
    </source>
</evidence>
<dbReference type="CDD" id="cd08434">
    <property type="entry name" value="PBP2_GltC_like"/>
    <property type="match status" value="1"/>
</dbReference>
<sequence>MEWQQLEYFQIVAQEEHFTRAADKLAVSQPTLSRSIAKLEQELGVPLFDRIGRQVKLNRYGEMFYRRTTRVLQEIIDAKREIAELQDPDRGTVSLAFLKTLGFSSVPNLVRSFLQLYPQIHFQLFQNSTSVMLDQLEQGELDFCMSSITETRPGIEWAQLWTEDMYVVVPAGHKLAGREQVSLHELAEETFIVLKRGYGTRTIFEDAFEQAGIAPDIAFESDEAVSALGFVKAGLGITLLPHVSGIDMTNLARLPIADPVCRRTIGLAWSETRHLTPSAVQFRDYVLQYPGWPS</sequence>
<name>A0A927CDF6_9BACL</name>
<dbReference type="SUPFAM" id="SSF53850">
    <property type="entry name" value="Periplasmic binding protein-like II"/>
    <property type="match status" value="1"/>
</dbReference>
<evidence type="ECO:0000256" key="2">
    <source>
        <dbReference type="ARBA" id="ARBA00023015"/>
    </source>
</evidence>
<protein>
    <submittedName>
        <fullName evidence="6">LysR family transcriptional regulator</fullName>
    </submittedName>
</protein>
<dbReference type="PROSITE" id="PS50931">
    <property type="entry name" value="HTH_LYSR"/>
    <property type="match status" value="1"/>
</dbReference>
<comment type="similarity">
    <text evidence="1">Belongs to the LysR transcriptional regulatory family.</text>
</comment>
<evidence type="ECO:0000313" key="7">
    <source>
        <dbReference type="Proteomes" id="UP000639396"/>
    </source>
</evidence>
<dbReference type="PANTHER" id="PTHR30346:SF28">
    <property type="entry name" value="HTH-TYPE TRANSCRIPTIONAL REGULATOR CYNR"/>
    <property type="match status" value="1"/>
</dbReference>
<evidence type="ECO:0000256" key="3">
    <source>
        <dbReference type="ARBA" id="ARBA00023125"/>
    </source>
</evidence>
<keyword evidence="7" id="KW-1185">Reference proteome</keyword>
<proteinExistence type="inferred from homology"/>
<dbReference type="InterPro" id="IPR000847">
    <property type="entry name" value="LysR_HTH_N"/>
</dbReference>
<dbReference type="PRINTS" id="PR00039">
    <property type="entry name" value="HTHLYSR"/>
</dbReference>
<dbReference type="PANTHER" id="PTHR30346">
    <property type="entry name" value="TRANSCRIPTIONAL DUAL REGULATOR HCAR-RELATED"/>
    <property type="match status" value="1"/>
</dbReference>
<dbReference type="AlphaFoldDB" id="A0A927CDF6"/>
<dbReference type="GO" id="GO:0003677">
    <property type="term" value="F:DNA binding"/>
    <property type="evidence" value="ECO:0007669"/>
    <property type="project" value="UniProtKB-KW"/>
</dbReference>
<evidence type="ECO:0000313" key="6">
    <source>
        <dbReference type="EMBL" id="MBD2865434.1"/>
    </source>
</evidence>
<keyword evidence="4" id="KW-0804">Transcription</keyword>
<comment type="caution">
    <text evidence="6">The sequence shown here is derived from an EMBL/GenBank/DDBJ whole genome shotgun (WGS) entry which is preliminary data.</text>
</comment>
<dbReference type="RefSeq" id="WP_190931054.1">
    <property type="nucleotide sequence ID" value="NZ_JACXJA010000042.1"/>
</dbReference>
<dbReference type="Pfam" id="PF03466">
    <property type="entry name" value="LysR_substrate"/>
    <property type="match status" value="1"/>
</dbReference>
<dbReference type="GO" id="GO:0003700">
    <property type="term" value="F:DNA-binding transcription factor activity"/>
    <property type="evidence" value="ECO:0007669"/>
    <property type="project" value="InterPro"/>
</dbReference>
<organism evidence="6 7">
    <name type="scientific">Paenibacillus oceani</name>
    <dbReference type="NCBI Taxonomy" id="2772510"/>
    <lineage>
        <taxon>Bacteria</taxon>
        <taxon>Bacillati</taxon>
        <taxon>Bacillota</taxon>
        <taxon>Bacilli</taxon>
        <taxon>Bacillales</taxon>
        <taxon>Paenibacillaceae</taxon>
        <taxon>Paenibacillus</taxon>
    </lineage>
</organism>
<accession>A0A927CDF6</accession>
<dbReference type="Pfam" id="PF00126">
    <property type="entry name" value="HTH_1"/>
    <property type="match status" value="1"/>
</dbReference>
<dbReference type="FunFam" id="1.10.10.10:FF:000001">
    <property type="entry name" value="LysR family transcriptional regulator"/>
    <property type="match status" value="1"/>
</dbReference>
<keyword evidence="2" id="KW-0805">Transcription regulation</keyword>
<evidence type="ECO:0000256" key="1">
    <source>
        <dbReference type="ARBA" id="ARBA00009437"/>
    </source>
</evidence>
<feature type="domain" description="HTH lysR-type" evidence="5">
    <location>
        <begin position="1"/>
        <end position="58"/>
    </location>
</feature>
<dbReference type="GO" id="GO:0032993">
    <property type="term" value="C:protein-DNA complex"/>
    <property type="evidence" value="ECO:0007669"/>
    <property type="project" value="TreeGrafter"/>
</dbReference>
<dbReference type="InterPro" id="IPR036390">
    <property type="entry name" value="WH_DNA-bd_sf"/>
</dbReference>